<dbReference type="InterPro" id="IPR034772">
    <property type="entry name" value="CPSF6/7"/>
</dbReference>
<dbReference type="PANTHER" id="PTHR23204">
    <property type="entry name" value="CLEAVAGE AND POLYADENYLATION SPECIFIC FACTOR"/>
    <property type="match status" value="1"/>
</dbReference>
<name>A0AAX4KWF5_9TREE</name>
<dbReference type="EMBL" id="CP144091">
    <property type="protein sequence ID" value="WWD10083.1"/>
    <property type="molecule type" value="Genomic_DNA"/>
</dbReference>
<dbReference type="GeneID" id="91107017"/>
<protein>
    <recommendedName>
        <fullName evidence="4">RRM domain-containing protein</fullName>
    </recommendedName>
</protein>
<accession>A0AAX4KWF5</accession>
<dbReference type="GO" id="GO:0005634">
    <property type="term" value="C:nucleus"/>
    <property type="evidence" value="ECO:0007669"/>
    <property type="project" value="UniProtKB-SubCell"/>
</dbReference>
<feature type="region of interest" description="Disordered" evidence="1">
    <location>
        <begin position="1"/>
        <end position="36"/>
    </location>
</feature>
<dbReference type="Gene3D" id="3.30.70.330">
    <property type="match status" value="1"/>
</dbReference>
<dbReference type="KEGG" id="ker:91107017"/>
<feature type="compositionally biased region" description="Polar residues" evidence="1">
    <location>
        <begin position="1"/>
        <end position="12"/>
    </location>
</feature>
<dbReference type="CDD" id="cd12372">
    <property type="entry name" value="RRM_CFIm68_CFIm59"/>
    <property type="match status" value="1"/>
</dbReference>
<sequence length="251" mass="27538">MASHSAESNQPRTYARATPGTQPYTGSSNKKLHGLDPSSEEIDSVIVHDLHWWTNDQDLVSLADQVGFVVGNKDVQFLEHKVNGKSKGQAVINCHTKENAMKLHEFFQHNTFQGKKLPSALSSCAYGNPLHPGNQEFPSVRPLSTAIHSAVRQPTNAHGGVNFNRVRPNSRTTIHANLGVGHPNPRTFSMGNFNPVPMQPGSSGEMVPIDPAIAWSSQQQEYIPFGYIPMNPPFQYNGQDYMMGGVLPAVQ</sequence>
<evidence type="ECO:0000256" key="1">
    <source>
        <dbReference type="SAM" id="MobiDB-lite"/>
    </source>
</evidence>
<dbReference type="InterPro" id="IPR035979">
    <property type="entry name" value="RBD_domain_sf"/>
</dbReference>
<keyword evidence="3" id="KW-1185">Reference proteome</keyword>
<reference evidence="2 3" key="1">
    <citation type="submission" date="2024-01" db="EMBL/GenBank/DDBJ databases">
        <title>Comparative genomics of Cryptococcus and Kwoniella reveals pathogenesis evolution and contrasting modes of karyotype evolution via chromosome fusion or intercentromeric recombination.</title>
        <authorList>
            <person name="Coelho M.A."/>
            <person name="David-Palma M."/>
            <person name="Shea T."/>
            <person name="Bowers K."/>
            <person name="McGinley-Smith S."/>
            <person name="Mohammad A.W."/>
            <person name="Gnirke A."/>
            <person name="Yurkov A.M."/>
            <person name="Nowrousian M."/>
            <person name="Sun S."/>
            <person name="Cuomo C.A."/>
            <person name="Heitman J."/>
        </authorList>
    </citation>
    <scope>NUCLEOTIDE SEQUENCE [LARGE SCALE GENOMIC DNA]</scope>
    <source>
        <strain evidence="2 3">PYCC6329</strain>
    </source>
</reference>
<feature type="compositionally biased region" description="Polar residues" evidence="1">
    <location>
        <begin position="19"/>
        <end position="29"/>
    </location>
</feature>
<evidence type="ECO:0000313" key="3">
    <source>
        <dbReference type="Proteomes" id="UP001358614"/>
    </source>
</evidence>
<gene>
    <name evidence="2" type="ORF">V865_008216</name>
</gene>
<dbReference type="RefSeq" id="XP_066088050.1">
    <property type="nucleotide sequence ID" value="XM_066231953.1"/>
</dbReference>
<dbReference type="AlphaFoldDB" id="A0AAX4KWF5"/>
<dbReference type="Proteomes" id="UP001358614">
    <property type="component" value="Chromosome 3"/>
</dbReference>
<proteinExistence type="predicted"/>
<evidence type="ECO:0008006" key="4">
    <source>
        <dbReference type="Google" id="ProtNLM"/>
    </source>
</evidence>
<evidence type="ECO:0000313" key="2">
    <source>
        <dbReference type="EMBL" id="WWD10083.1"/>
    </source>
</evidence>
<organism evidence="2 3">
    <name type="scientific">Kwoniella europaea PYCC6329</name>
    <dbReference type="NCBI Taxonomy" id="1423913"/>
    <lineage>
        <taxon>Eukaryota</taxon>
        <taxon>Fungi</taxon>
        <taxon>Dikarya</taxon>
        <taxon>Basidiomycota</taxon>
        <taxon>Agaricomycotina</taxon>
        <taxon>Tremellomycetes</taxon>
        <taxon>Tremellales</taxon>
        <taxon>Cryptococcaceae</taxon>
        <taxon>Kwoniella</taxon>
    </lineage>
</organism>
<dbReference type="GO" id="GO:0006397">
    <property type="term" value="P:mRNA processing"/>
    <property type="evidence" value="ECO:0007669"/>
    <property type="project" value="UniProtKB-KW"/>
</dbReference>
<dbReference type="InterPro" id="IPR012677">
    <property type="entry name" value="Nucleotide-bd_a/b_plait_sf"/>
</dbReference>
<dbReference type="GO" id="GO:0003676">
    <property type="term" value="F:nucleic acid binding"/>
    <property type="evidence" value="ECO:0007669"/>
    <property type="project" value="InterPro"/>
</dbReference>
<dbReference type="SUPFAM" id="SSF54928">
    <property type="entry name" value="RNA-binding domain, RBD"/>
    <property type="match status" value="1"/>
</dbReference>